<feature type="domain" description="tRNA intron endonuclease catalytic" evidence="4">
    <location>
        <begin position="139"/>
        <end position="213"/>
    </location>
</feature>
<sequence>MTQKDLLCPLPGVSRPKLSLKSNVLLHPRLLTTALTQFLQAVARWWGQRPVVGFLDTHRRTQLLYTSGSTVDVWNQGRYGAFEASPIYRLSDVETFFLAWALKVLKVQRSLEDSSHYSHPSLWKALSQPSSYPSGGPTFQERYIAYHHYRSLGWCVRPGARYGCDYALYPSDLTQYHSSYLVLLLPSSGPNRSFWSLRHIYTTLRVTTQVNKDTSCPETTLSFSTLSDVLLSRWIPEQDR</sequence>
<dbReference type="CDD" id="cd22363">
    <property type="entry name" value="tRNA-intron_lyase_C"/>
    <property type="match status" value="1"/>
</dbReference>
<comment type="catalytic activity">
    <reaction evidence="3">
        <text>pretRNA = a 3'-half-tRNA molecule with a 5'-OH end + a 5'-half-tRNA molecule with a 2',3'-cyclic phosphate end + an intron with a 2',3'-cyclic phosphate and a 5'-hydroxyl terminus.</text>
        <dbReference type="EC" id="4.6.1.16"/>
    </reaction>
</comment>
<dbReference type="InterPro" id="IPR006677">
    <property type="entry name" value="tRNA_intron_Endonuc_cat-like"/>
</dbReference>
<evidence type="ECO:0000256" key="2">
    <source>
        <dbReference type="ARBA" id="ARBA00012573"/>
    </source>
</evidence>
<dbReference type="GO" id="GO:0005737">
    <property type="term" value="C:cytoplasm"/>
    <property type="evidence" value="ECO:0007669"/>
    <property type="project" value="TreeGrafter"/>
</dbReference>
<evidence type="ECO:0000259" key="4">
    <source>
        <dbReference type="Pfam" id="PF01974"/>
    </source>
</evidence>
<keyword evidence="5" id="KW-0378">Hydrolase</keyword>
<keyword evidence="5" id="KW-0255">Endonuclease</keyword>
<dbReference type="Gene3D" id="3.40.1350.10">
    <property type="match status" value="1"/>
</dbReference>
<dbReference type="SUPFAM" id="SSF53032">
    <property type="entry name" value="tRNA-intron endonuclease catalytic domain-like"/>
    <property type="match status" value="1"/>
</dbReference>
<dbReference type="GO" id="GO:0003676">
    <property type="term" value="F:nucleic acid binding"/>
    <property type="evidence" value="ECO:0007669"/>
    <property type="project" value="InterPro"/>
</dbReference>
<protein>
    <recommendedName>
        <fullName evidence="2">tRNA-intron lyase</fullName>
        <ecNumber evidence="2">4.6.1.16</ecNumber>
    </recommendedName>
</protein>
<comment type="similarity">
    <text evidence="1">Belongs to the tRNA-intron endonuclease family.</text>
</comment>
<reference evidence="6" key="1">
    <citation type="journal article" date="2018" name="Nat. Microbiol.">
        <title>Leveraging single-cell genomics to expand the fungal tree of life.</title>
        <authorList>
            <person name="Ahrendt S.R."/>
            <person name="Quandt C.A."/>
            <person name="Ciobanu D."/>
            <person name="Clum A."/>
            <person name="Salamov A."/>
            <person name="Andreopoulos B."/>
            <person name="Cheng J.F."/>
            <person name="Woyke T."/>
            <person name="Pelin A."/>
            <person name="Henrissat B."/>
            <person name="Reynolds N.K."/>
            <person name="Benny G.L."/>
            <person name="Smith M.E."/>
            <person name="James T.Y."/>
            <person name="Grigoriev I.V."/>
        </authorList>
    </citation>
    <scope>NUCLEOTIDE SEQUENCE [LARGE SCALE GENOMIC DNA]</scope>
</reference>
<evidence type="ECO:0000256" key="1">
    <source>
        <dbReference type="ARBA" id="ARBA00008078"/>
    </source>
</evidence>
<dbReference type="InterPro" id="IPR006676">
    <property type="entry name" value="tRNA_splic"/>
</dbReference>
<dbReference type="EMBL" id="KZ987730">
    <property type="protein sequence ID" value="RKP15464.1"/>
    <property type="molecule type" value="Genomic_DNA"/>
</dbReference>
<dbReference type="PANTHER" id="PTHR21227">
    <property type="entry name" value="TRNA-SPLICING ENDONUCLEASE SUBUNIT SEN2"/>
    <property type="match status" value="1"/>
</dbReference>
<organism evidence="5 6">
    <name type="scientific">Piptocephalis cylindrospora</name>
    <dbReference type="NCBI Taxonomy" id="1907219"/>
    <lineage>
        <taxon>Eukaryota</taxon>
        <taxon>Fungi</taxon>
        <taxon>Fungi incertae sedis</taxon>
        <taxon>Zoopagomycota</taxon>
        <taxon>Zoopagomycotina</taxon>
        <taxon>Zoopagomycetes</taxon>
        <taxon>Zoopagales</taxon>
        <taxon>Piptocephalidaceae</taxon>
        <taxon>Piptocephalis</taxon>
    </lineage>
</organism>
<dbReference type="InterPro" id="IPR036167">
    <property type="entry name" value="tRNA_intron_Endo_cat-like_sf"/>
</dbReference>
<dbReference type="GO" id="GO:0000214">
    <property type="term" value="C:tRNA-intron endonuclease complex"/>
    <property type="evidence" value="ECO:0007669"/>
    <property type="project" value="TreeGrafter"/>
</dbReference>
<keyword evidence="6" id="KW-1185">Reference proteome</keyword>
<dbReference type="GO" id="GO:0000379">
    <property type="term" value="P:tRNA-type intron splice site recognition and cleavage"/>
    <property type="evidence" value="ECO:0007669"/>
    <property type="project" value="TreeGrafter"/>
</dbReference>
<dbReference type="PANTHER" id="PTHR21227:SF0">
    <property type="entry name" value="TRNA-SPLICING ENDONUCLEASE SUBUNIT SEN2"/>
    <property type="match status" value="1"/>
</dbReference>
<proteinExistence type="inferred from homology"/>
<dbReference type="AlphaFoldDB" id="A0A4P9Y9E3"/>
<dbReference type="Proteomes" id="UP000267251">
    <property type="component" value="Unassembled WGS sequence"/>
</dbReference>
<dbReference type="InterPro" id="IPR011856">
    <property type="entry name" value="tRNA_endonuc-like_dom_sf"/>
</dbReference>
<dbReference type="OrthoDB" id="10249562at2759"/>
<evidence type="ECO:0000313" key="6">
    <source>
        <dbReference type="Proteomes" id="UP000267251"/>
    </source>
</evidence>
<evidence type="ECO:0000256" key="3">
    <source>
        <dbReference type="ARBA" id="ARBA00034031"/>
    </source>
</evidence>
<dbReference type="GO" id="GO:0000213">
    <property type="term" value="F:tRNA-intron lyase activity"/>
    <property type="evidence" value="ECO:0007669"/>
    <property type="project" value="UniProtKB-EC"/>
</dbReference>
<gene>
    <name evidence="5" type="ORF">BJ684DRAFT_18205</name>
</gene>
<name>A0A4P9Y9E3_9FUNG</name>
<evidence type="ECO:0000313" key="5">
    <source>
        <dbReference type="EMBL" id="RKP15464.1"/>
    </source>
</evidence>
<accession>A0A4P9Y9E3</accession>
<keyword evidence="5" id="KW-0540">Nuclease</keyword>
<dbReference type="Pfam" id="PF01974">
    <property type="entry name" value="tRNA_int_endo"/>
    <property type="match status" value="1"/>
</dbReference>
<dbReference type="EC" id="4.6.1.16" evidence="2"/>